<dbReference type="SUPFAM" id="SSF103515">
    <property type="entry name" value="Autotransporter"/>
    <property type="match status" value="1"/>
</dbReference>
<gene>
    <name evidence="1" type="ORF">H5985_07925</name>
</gene>
<dbReference type="EMBL" id="JACJKX010000015">
    <property type="protein sequence ID" value="MBM6929191.1"/>
    <property type="molecule type" value="Genomic_DNA"/>
</dbReference>
<evidence type="ECO:0000313" key="2">
    <source>
        <dbReference type="Proteomes" id="UP000777002"/>
    </source>
</evidence>
<name>A0ABS2GVE4_9BURK</name>
<accession>A0ABS2GVE4</accession>
<comment type="caution">
    <text evidence="1">The sequence shown here is derived from an EMBL/GenBank/DDBJ whole genome shotgun (WGS) entry which is preliminary data.</text>
</comment>
<proteinExistence type="predicted"/>
<protein>
    <submittedName>
        <fullName evidence="1">Autotransporter domain-containing protein</fullName>
    </submittedName>
</protein>
<reference evidence="1 2" key="1">
    <citation type="journal article" date="2021" name="Sci. Rep.">
        <title>The distribution of antibiotic resistance genes in chicken gut microbiota commensals.</title>
        <authorList>
            <person name="Juricova H."/>
            <person name="Matiasovicova J."/>
            <person name="Kubasova T."/>
            <person name="Cejkova D."/>
            <person name="Rychlik I."/>
        </authorList>
    </citation>
    <scope>NUCLEOTIDE SEQUENCE [LARGE SCALE GENOMIC DNA]</scope>
    <source>
        <strain evidence="1 2">An562</strain>
    </source>
</reference>
<dbReference type="InterPro" id="IPR036709">
    <property type="entry name" value="Autotransporte_beta_dom_sf"/>
</dbReference>
<sequence>MAYTGNSLLSPYVGLSWEHEFDGNANVKSYGLSLEELSLKGDTGSAQLGVHFKPSETSSWRVDASINGYVGQKEGVAGNIAVHWLY</sequence>
<dbReference type="Gene3D" id="2.40.128.130">
    <property type="entry name" value="Autotransporter beta-domain"/>
    <property type="match status" value="1"/>
</dbReference>
<evidence type="ECO:0000313" key="1">
    <source>
        <dbReference type="EMBL" id="MBM6929191.1"/>
    </source>
</evidence>
<dbReference type="InterPro" id="IPR006315">
    <property type="entry name" value="OM_autotransptr_brl_dom"/>
</dbReference>
<keyword evidence="2" id="KW-1185">Reference proteome</keyword>
<dbReference type="RefSeq" id="WP_205050775.1">
    <property type="nucleotide sequence ID" value="NZ_JACJKX010000015.1"/>
</dbReference>
<organism evidence="1 2">
    <name type="scientific">Parasutterella secunda</name>
    <dbReference type="NCBI Taxonomy" id="626947"/>
    <lineage>
        <taxon>Bacteria</taxon>
        <taxon>Pseudomonadati</taxon>
        <taxon>Pseudomonadota</taxon>
        <taxon>Betaproteobacteria</taxon>
        <taxon>Burkholderiales</taxon>
        <taxon>Sutterellaceae</taxon>
        <taxon>Parasutterella</taxon>
    </lineage>
</organism>
<dbReference type="Proteomes" id="UP000777002">
    <property type="component" value="Unassembled WGS sequence"/>
</dbReference>
<dbReference type="NCBIfam" id="TIGR01414">
    <property type="entry name" value="autotrans_barl"/>
    <property type="match status" value="1"/>
</dbReference>